<proteinExistence type="predicted"/>
<dbReference type="EMBL" id="UOET01000528">
    <property type="protein sequence ID" value="VAW30505.1"/>
    <property type="molecule type" value="Genomic_DNA"/>
</dbReference>
<evidence type="ECO:0000313" key="1">
    <source>
        <dbReference type="EMBL" id="VAW30505.1"/>
    </source>
</evidence>
<organism evidence="1">
    <name type="scientific">hydrothermal vent metagenome</name>
    <dbReference type="NCBI Taxonomy" id="652676"/>
    <lineage>
        <taxon>unclassified sequences</taxon>
        <taxon>metagenomes</taxon>
        <taxon>ecological metagenomes</taxon>
    </lineage>
</organism>
<name>A0A3B0UHJ7_9ZZZZ</name>
<gene>
    <name evidence="1" type="ORF">MNBD_BACTEROID07-1452</name>
</gene>
<protein>
    <submittedName>
        <fullName evidence="1">Uncharacterized protein</fullName>
    </submittedName>
</protein>
<dbReference type="AlphaFoldDB" id="A0A3B0UHJ7"/>
<accession>A0A3B0UHJ7</accession>
<sequence>MTINTANMPLSLMTRGHFSRHLWQVYCSNENIISNHKICFVIKPENSLKMNAL</sequence>
<reference evidence="1" key="1">
    <citation type="submission" date="2018-06" db="EMBL/GenBank/DDBJ databases">
        <authorList>
            <person name="Zhirakovskaya E."/>
        </authorList>
    </citation>
    <scope>NUCLEOTIDE SEQUENCE</scope>
</reference>